<dbReference type="PANTHER" id="PTHR13383:SF11">
    <property type="entry name" value="RIBONUCLEASE H2 SUBUNIT B"/>
    <property type="match status" value="1"/>
</dbReference>
<evidence type="ECO:0000259" key="7">
    <source>
        <dbReference type="Pfam" id="PF09468"/>
    </source>
</evidence>
<gene>
    <name evidence="9" type="ORF">BJX67DRAFT_350397</name>
</gene>
<feature type="region of interest" description="Disordered" evidence="6">
    <location>
        <begin position="1"/>
        <end position="31"/>
    </location>
</feature>
<evidence type="ECO:0000313" key="10">
    <source>
        <dbReference type="Proteomes" id="UP001610432"/>
    </source>
</evidence>
<reference evidence="9 10" key="1">
    <citation type="submission" date="2024-07" db="EMBL/GenBank/DDBJ databases">
        <title>Section-level genome sequencing and comparative genomics of Aspergillus sections Usti and Cavernicolus.</title>
        <authorList>
            <consortium name="Lawrence Berkeley National Laboratory"/>
            <person name="Nybo J.L."/>
            <person name="Vesth T.C."/>
            <person name="Theobald S."/>
            <person name="Frisvad J.C."/>
            <person name="Larsen T.O."/>
            <person name="Kjaerboelling I."/>
            <person name="Rothschild-Mancinelli K."/>
            <person name="Lyhne E.K."/>
            <person name="Kogle M.E."/>
            <person name="Barry K."/>
            <person name="Clum A."/>
            <person name="Na H."/>
            <person name="Ledsgaard L."/>
            <person name="Lin J."/>
            <person name="Lipzen A."/>
            <person name="Kuo A."/>
            <person name="Riley R."/>
            <person name="Mondo S."/>
            <person name="Labutti K."/>
            <person name="Haridas S."/>
            <person name="Pangalinan J."/>
            <person name="Salamov A.A."/>
            <person name="Simmons B.A."/>
            <person name="Magnuson J.K."/>
            <person name="Chen J."/>
            <person name="Drula E."/>
            <person name="Henrissat B."/>
            <person name="Wiebenga A."/>
            <person name="Lubbers R.J."/>
            <person name="Gomes A.C."/>
            <person name="Macurrencykelacurrency M.R."/>
            <person name="Stajich J."/>
            <person name="Grigoriev I.V."/>
            <person name="Mortensen U.H."/>
            <person name="De Vries R.P."/>
            <person name="Baker S.E."/>
            <person name="Andersen M.R."/>
        </authorList>
    </citation>
    <scope>NUCLEOTIDE SEQUENCE [LARGE SCALE GENOMIC DNA]</scope>
    <source>
        <strain evidence="9 10">CBS 449.75</strain>
    </source>
</reference>
<dbReference type="Gene3D" id="1.10.20.120">
    <property type="match status" value="1"/>
</dbReference>
<evidence type="ECO:0000256" key="5">
    <source>
        <dbReference type="ARBA" id="ARBA00033464"/>
    </source>
</evidence>
<dbReference type="RefSeq" id="XP_070887284.1">
    <property type="nucleotide sequence ID" value="XM_071028819.1"/>
</dbReference>
<evidence type="ECO:0000256" key="2">
    <source>
        <dbReference type="ARBA" id="ARBA00019062"/>
    </source>
</evidence>
<comment type="caution">
    <text evidence="9">The sequence shown here is derived from an EMBL/GenBank/DDBJ whole genome shotgun (WGS) entry which is preliminary data.</text>
</comment>
<dbReference type="GeneID" id="98143891"/>
<feature type="compositionally biased region" description="Basic and acidic residues" evidence="6">
    <location>
        <begin position="366"/>
        <end position="408"/>
    </location>
</feature>
<evidence type="ECO:0000256" key="1">
    <source>
        <dbReference type="ARBA" id="ARBA00004123"/>
    </source>
</evidence>
<dbReference type="Proteomes" id="UP001610432">
    <property type="component" value="Unassembled WGS sequence"/>
</dbReference>
<feature type="domain" description="Rnh202 triple barrel" evidence="8">
    <location>
        <begin position="34"/>
        <end position="112"/>
    </location>
</feature>
<evidence type="ECO:0000313" key="9">
    <source>
        <dbReference type="EMBL" id="KAL2868305.1"/>
    </source>
</evidence>
<protein>
    <recommendedName>
        <fullName evidence="2">Ribonuclease H2 subunit B</fullName>
    </recommendedName>
    <alternativeName>
        <fullName evidence="5">Ribonuclease HI subunit B</fullName>
    </alternativeName>
</protein>
<keyword evidence="10" id="KW-1185">Reference proteome</keyword>
<evidence type="ECO:0000256" key="4">
    <source>
        <dbReference type="ARBA" id="ARBA00024778"/>
    </source>
</evidence>
<dbReference type="Pfam" id="PF09468">
    <property type="entry name" value="RNase_H2-Ydr279"/>
    <property type="match status" value="1"/>
</dbReference>
<dbReference type="InterPro" id="IPR040456">
    <property type="entry name" value="RNase_H2_suB"/>
</dbReference>
<dbReference type="CDD" id="cd09270">
    <property type="entry name" value="RNase_H2-B"/>
    <property type="match status" value="1"/>
</dbReference>
<comment type="function">
    <text evidence="4">Non catalytic subunit of RNase H2, an endonuclease that specifically degrades the RNA of RNA:DNA hybrids. Participates in DNA replication, possibly by mediating the removal of lagging-strand Okazaki fragment RNA primers during DNA replication. Mediates the excision of single ribonucleotides from DNA:RNA duplexes.</text>
</comment>
<dbReference type="PANTHER" id="PTHR13383">
    <property type="entry name" value="RIBONUCLEASE H2 SUBUNIT B"/>
    <property type="match status" value="1"/>
</dbReference>
<proteinExistence type="predicted"/>
<dbReference type="InterPro" id="IPR019024">
    <property type="entry name" value="RNase_H2_suB_wHTH"/>
</dbReference>
<evidence type="ECO:0000256" key="3">
    <source>
        <dbReference type="ARBA" id="ARBA00023242"/>
    </source>
</evidence>
<keyword evidence="3" id="KW-0539">Nucleus</keyword>
<comment type="subcellular location">
    <subcellularLocation>
        <location evidence="1">Nucleus</location>
    </subcellularLocation>
</comment>
<feature type="region of interest" description="Disordered" evidence="6">
    <location>
        <begin position="366"/>
        <end position="411"/>
    </location>
</feature>
<dbReference type="EMBL" id="JBFXLQ010000014">
    <property type="protein sequence ID" value="KAL2868305.1"/>
    <property type="molecule type" value="Genomic_DNA"/>
</dbReference>
<evidence type="ECO:0000259" key="8">
    <source>
        <dbReference type="Pfam" id="PF17745"/>
    </source>
</evidence>
<dbReference type="InterPro" id="IPR041195">
    <property type="entry name" value="Rnh202_N"/>
</dbReference>
<dbReference type="Pfam" id="PF17745">
    <property type="entry name" value="Ydr279_N"/>
    <property type="match status" value="1"/>
</dbReference>
<accession>A0ABR4LUY3</accession>
<organism evidence="9 10">
    <name type="scientific">Aspergillus lucknowensis</name>
    <dbReference type="NCBI Taxonomy" id="176173"/>
    <lineage>
        <taxon>Eukaryota</taxon>
        <taxon>Fungi</taxon>
        <taxon>Dikarya</taxon>
        <taxon>Ascomycota</taxon>
        <taxon>Pezizomycotina</taxon>
        <taxon>Eurotiomycetes</taxon>
        <taxon>Eurotiomycetidae</taxon>
        <taxon>Eurotiales</taxon>
        <taxon>Aspergillaceae</taxon>
        <taxon>Aspergillus</taxon>
        <taxon>Aspergillus subgen. Nidulantes</taxon>
    </lineage>
</organism>
<feature type="domain" description="Ribonuclease H2 subunit B wHTH" evidence="7">
    <location>
        <begin position="115"/>
        <end position="327"/>
    </location>
</feature>
<evidence type="ECO:0000256" key="6">
    <source>
        <dbReference type="SAM" id="MobiDB-lite"/>
    </source>
</evidence>
<feature type="region of interest" description="Disordered" evidence="6">
    <location>
        <begin position="232"/>
        <end position="298"/>
    </location>
</feature>
<feature type="compositionally biased region" description="Low complexity" evidence="6">
    <location>
        <begin position="258"/>
        <end position="278"/>
    </location>
</feature>
<sequence length="429" mass="47225">MRTRTAPPSDQPVSNQQPQSQLPKTTSKPSKTFILPSSASADARFVTLPNPRTGDPTRYFFCPKLGVYEFTTIASPTHSPRSILYASDPSADKASRGSISKTAELLVSTPVDIIFFVIPLLCSSPSSNKGKRLFQPLDDIIDSHDELPKHLRYVLCNDTFRNALLRRVGAVCDSVKAGDEIMFRVSERKILQELLAKAERMIAQGLPTSLEERFVKQALAVPLMSVTRTDIATSGASLTSPEKHENETESQEGMDAQSTIMTTTSTAPSSASTSTPISESVPTPVGEEFPDEQASPESTTMVRLQRLSTALSFLKTSYISSELCTKLDEMLSGSETPVDFNPLRKHLKHLAELRAEALASRSLGDFSRKRNSEDEDVAESRAEKKRRKEEEEKKKKAGESRGVRELKKVNTAGMKKMSDFFGKTAAKKS</sequence>
<name>A0ABR4LUY3_9EURO</name>